<dbReference type="Pfam" id="PF10035">
    <property type="entry name" value="DUF2179"/>
    <property type="match status" value="1"/>
</dbReference>
<comment type="similarity">
    <text evidence="6">Belongs to the UPF0316 family.</text>
</comment>
<gene>
    <name evidence="9" type="ORF">JNE38_06515</name>
</gene>
<reference evidence="9 10" key="1">
    <citation type="submission" date="2021-01" db="EMBL/GenBank/DDBJ databases">
        <title>Identification of strong promoters based on the transcriptome of Brevibacillus choshinensis.</title>
        <authorList>
            <person name="Yao D."/>
            <person name="Zhang K."/>
            <person name="Wu J."/>
        </authorList>
    </citation>
    <scope>NUCLEOTIDE SEQUENCE [LARGE SCALE GENOMIC DNA]</scope>
    <source>
        <strain evidence="9 10">HPD31-SP3</strain>
    </source>
</reference>
<accession>A0ABX7FU36</accession>
<evidence type="ECO:0000313" key="10">
    <source>
        <dbReference type="Proteomes" id="UP000596248"/>
    </source>
</evidence>
<keyword evidence="2 6" id="KW-1003">Cell membrane</keyword>
<proteinExistence type="inferred from homology"/>
<dbReference type="CDD" id="cd16381">
    <property type="entry name" value="YitT_C_like_1"/>
    <property type="match status" value="1"/>
</dbReference>
<dbReference type="PANTHER" id="PTHR40060">
    <property type="entry name" value="UPF0316 PROTEIN YEBE"/>
    <property type="match status" value="1"/>
</dbReference>
<dbReference type="NCBIfam" id="NF003194">
    <property type="entry name" value="PRK04164.1-5"/>
    <property type="match status" value="1"/>
</dbReference>
<dbReference type="InterPro" id="IPR022930">
    <property type="entry name" value="UPF0316"/>
</dbReference>
<dbReference type="InterPro" id="IPR019264">
    <property type="entry name" value="DUF2179"/>
</dbReference>
<evidence type="ECO:0000256" key="1">
    <source>
        <dbReference type="ARBA" id="ARBA00004651"/>
    </source>
</evidence>
<evidence type="ECO:0000313" key="9">
    <source>
        <dbReference type="EMBL" id="QRG68797.1"/>
    </source>
</evidence>
<evidence type="ECO:0000259" key="8">
    <source>
        <dbReference type="Pfam" id="PF18955"/>
    </source>
</evidence>
<feature type="domain" description="DUF5698" evidence="8">
    <location>
        <begin position="21"/>
        <end position="77"/>
    </location>
</feature>
<keyword evidence="10" id="KW-1185">Reference proteome</keyword>
<feature type="transmembrane region" description="Helical" evidence="6">
    <location>
        <begin position="60"/>
        <end position="78"/>
    </location>
</feature>
<dbReference type="InterPro" id="IPR044035">
    <property type="entry name" value="DUF5698"/>
</dbReference>
<dbReference type="EMBL" id="CP069127">
    <property type="protein sequence ID" value="QRG68797.1"/>
    <property type="molecule type" value="Genomic_DNA"/>
</dbReference>
<evidence type="ECO:0000256" key="4">
    <source>
        <dbReference type="ARBA" id="ARBA00022989"/>
    </source>
</evidence>
<keyword evidence="5 6" id="KW-0472">Membrane</keyword>
<comment type="subcellular location">
    <subcellularLocation>
        <location evidence="1 6">Cell membrane</location>
        <topology evidence="1 6">Multi-pass membrane protein</topology>
    </subcellularLocation>
</comment>
<feature type="transmembrane region" description="Helical" evidence="6">
    <location>
        <begin position="33"/>
        <end position="54"/>
    </location>
</feature>
<protein>
    <recommendedName>
        <fullName evidence="6">UPF0316 protein JNE38_06515</fullName>
    </recommendedName>
</protein>
<feature type="transmembrane region" description="Helical" evidence="6">
    <location>
        <begin position="6"/>
        <end position="26"/>
    </location>
</feature>
<keyword evidence="3 6" id="KW-0812">Transmembrane</keyword>
<keyword evidence="4 6" id="KW-1133">Transmembrane helix</keyword>
<evidence type="ECO:0000256" key="3">
    <source>
        <dbReference type="ARBA" id="ARBA00022692"/>
    </source>
</evidence>
<sequence length="172" mass="19435">MAWEFILIIIGINITYVSFFTLRLLMVIKGYRFLASLVAMVEVFVYLKGLGLVLDNLDNPVNLAAYCIGWGLGVFVGSKIEEILALGYVTLQVVVDSVDLELPDKLRQSGFGVTSWVAEGRDGPRLMMQVLTKRTNEKKLWNHIYEIAPKAFVISLEPKQLKGGFWVKRLRP</sequence>
<dbReference type="RefSeq" id="WP_203355795.1">
    <property type="nucleotide sequence ID" value="NZ_CP069127.1"/>
</dbReference>
<dbReference type="Proteomes" id="UP000596248">
    <property type="component" value="Chromosome"/>
</dbReference>
<name>A0ABX7FU36_BRECH</name>
<organism evidence="9 10">
    <name type="scientific">Brevibacillus choshinensis</name>
    <dbReference type="NCBI Taxonomy" id="54911"/>
    <lineage>
        <taxon>Bacteria</taxon>
        <taxon>Bacillati</taxon>
        <taxon>Bacillota</taxon>
        <taxon>Bacilli</taxon>
        <taxon>Bacillales</taxon>
        <taxon>Paenibacillaceae</taxon>
        <taxon>Brevibacillus</taxon>
    </lineage>
</organism>
<dbReference type="HAMAP" id="MF_01515">
    <property type="entry name" value="UPF0316"/>
    <property type="match status" value="1"/>
</dbReference>
<evidence type="ECO:0000256" key="2">
    <source>
        <dbReference type="ARBA" id="ARBA00022475"/>
    </source>
</evidence>
<evidence type="ECO:0000256" key="5">
    <source>
        <dbReference type="ARBA" id="ARBA00023136"/>
    </source>
</evidence>
<dbReference type="PANTHER" id="PTHR40060:SF1">
    <property type="entry name" value="UPF0316 PROTEIN YEBE"/>
    <property type="match status" value="1"/>
</dbReference>
<evidence type="ECO:0000259" key="7">
    <source>
        <dbReference type="Pfam" id="PF10035"/>
    </source>
</evidence>
<evidence type="ECO:0000256" key="6">
    <source>
        <dbReference type="HAMAP-Rule" id="MF_01515"/>
    </source>
</evidence>
<dbReference type="Pfam" id="PF18955">
    <property type="entry name" value="DUF5698"/>
    <property type="match status" value="1"/>
</dbReference>
<feature type="domain" description="DUF2179" evidence="7">
    <location>
        <begin position="111"/>
        <end position="163"/>
    </location>
</feature>